<proteinExistence type="predicted"/>
<organism evidence="1 2">
    <name type="scientific">Sorangium cellulosum</name>
    <name type="common">Polyangium cellulosum</name>
    <dbReference type="NCBI Taxonomy" id="56"/>
    <lineage>
        <taxon>Bacteria</taxon>
        <taxon>Pseudomonadati</taxon>
        <taxon>Myxococcota</taxon>
        <taxon>Polyangia</taxon>
        <taxon>Polyangiales</taxon>
        <taxon>Polyangiaceae</taxon>
        <taxon>Sorangium</taxon>
    </lineage>
</organism>
<protein>
    <submittedName>
        <fullName evidence="1">Uncharacterized protein</fullName>
    </submittedName>
</protein>
<gene>
    <name evidence="1" type="ORF">BE04_18230</name>
</gene>
<dbReference type="Proteomes" id="UP000075604">
    <property type="component" value="Unassembled WGS sequence"/>
</dbReference>
<sequence>MSTLVRLSAATAFATVAMHVGVLVTSTSGCGGDECDEEPIGCSTVEDCPRWVVRCNGGFAAIAGQCTEAGCCRRAVDVCLEVCDSFEQKVTSCSQYD</sequence>
<evidence type="ECO:0000313" key="1">
    <source>
        <dbReference type="EMBL" id="KYF47261.1"/>
    </source>
</evidence>
<dbReference type="PROSITE" id="PS51257">
    <property type="entry name" value="PROKAR_LIPOPROTEIN"/>
    <property type="match status" value="1"/>
</dbReference>
<dbReference type="AlphaFoldDB" id="A0A150NYW9"/>
<dbReference type="EMBL" id="JELX01004537">
    <property type="protein sequence ID" value="KYF47261.1"/>
    <property type="molecule type" value="Genomic_DNA"/>
</dbReference>
<accession>A0A150NYW9</accession>
<reference evidence="1 2" key="1">
    <citation type="submission" date="2014-02" db="EMBL/GenBank/DDBJ databases">
        <title>The small core and large imbalanced accessory genome model reveals a collaborative survival strategy of Sorangium cellulosum strains in nature.</title>
        <authorList>
            <person name="Han K."/>
            <person name="Peng R."/>
            <person name="Blom J."/>
            <person name="Li Y.-Z."/>
        </authorList>
    </citation>
    <scope>NUCLEOTIDE SEQUENCE [LARGE SCALE GENOMIC DNA]</scope>
    <source>
        <strain evidence="1 2">So0157-18</strain>
    </source>
</reference>
<name>A0A150NYW9_SORCE</name>
<evidence type="ECO:0000313" key="2">
    <source>
        <dbReference type="Proteomes" id="UP000075604"/>
    </source>
</evidence>
<comment type="caution">
    <text evidence="1">The sequence shown here is derived from an EMBL/GenBank/DDBJ whole genome shotgun (WGS) entry which is preliminary data.</text>
</comment>